<dbReference type="InterPro" id="IPR052349">
    <property type="entry name" value="Metallo-hydrolase_Enzymes"/>
</dbReference>
<gene>
    <name evidence="1" type="ORF">UFOPK3564_03828</name>
</gene>
<dbReference type="PANTHER" id="PTHR32027:SF9">
    <property type="entry name" value="BLL3847 PROTEIN"/>
    <property type="match status" value="1"/>
</dbReference>
<sequence>MRALLREAMAAGADVVGGCPHVDPDPVAATRELVAIAAELGLPIDLHVDEQLNPGALWVRDMAAALMQTGHDHGAVASHCVSLGVQDPETQAAVAAEIAAAGLAVVTLPQTNLYLQARDRPSSPPRGLTAIRALHDAGVVVAAGADNVRDPFCAVGRSDALETAALLVMAAHLTPAEAWHAVTTASRAAIGAPATDLLPGQPAEVVALRGSSLTDALARASDERVVVHRGRVVASTTVSTVLRPLSPARTPSSLRPNPTLHALA</sequence>
<name>A0A6J7KME2_9ZZZZ</name>
<dbReference type="Gene3D" id="3.20.20.140">
    <property type="entry name" value="Metal-dependent hydrolases"/>
    <property type="match status" value="1"/>
</dbReference>
<dbReference type="InterPro" id="IPR011059">
    <property type="entry name" value="Metal-dep_hydrolase_composite"/>
</dbReference>
<dbReference type="Gene3D" id="2.30.40.10">
    <property type="entry name" value="Urease, subunit C, domain 1"/>
    <property type="match status" value="1"/>
</dbReference>
<proteinExistence type="predicted"/>
<evidence type="ECO:0000313" key="1">
    <source>
        <dbReference type="EMBL" id="CAB4957140.1"/>
    </source>
</evidence>
<dbReference type="GO" id="GO:0016814">
    <property type="term" value="F:hydrolase activity, acting on carbon-nitrogen (but not peptide) bonds, in cyclic amidines"/>
    <property type="evidence" value="ECO:0007669"/>
    <property type="project" value="TreeGrafter"/>
</dbReference>
<accession>A0A6J7KME2</accession>
<dbReference type="AlphaFoldDB" id="A0A6J7KME2"/>
<protein>
    <submittedName>
        <fullName evidence="1">Unannotated protein</fullName>
    </submittedName>
</protein>
<dbReference type="InterPro" id="IPR032466">
    <property type="entry name" value="Metal_Hydrolase"/>
</dbReference>
<dbReference type="SUPFAM" id="SSF51556">
    <property type="entry name" value="Metallo-dependent hydrolases"/>
    <property type="match status" value="1"/>
</dbReference>
<dbReference type="PANTHER" id="PTHR32027">
    <property type="entry name" value="CYTOSINE DEAMINASE"/>
    <property type="match status" value="1"/>
</dbReference>
<dbReference type="EMBL" id="CAFBMK010000420">
    <property type="protein sequence ID" value="CAB4957140.1"/>
    <property type="molecule type" value="Genomic_DNA"/>
</dbReference>
<organism evidence="1">
    <name type="scientific">freshwater metagenome</name>
    <dbReference type="NCBI Taxonomy" id="449393"/>
    <lineage>
        <taxon>unclassified sequences</taxon>
        <taxon>metagenomes</taxon>
        <taxon>ecological metagenomes</taxon>
    </lineage>
</organism>
<reference evidence="1" key="1">
    <citation type="submission" date="2020-05" db="EMBL/GenBank/DDBJ databases">
        <authorList>
            <person name="Chiriac C."/>
            <person name="Salcher M."/>
            <person name="Ghai R."/>
            <person name="Kavagutti S V."/>
        </authorList>
    </citation>
    <scope>NUCLEOTIDE SEQUENCE</scope>
</reference>